<dbReference type="Pfam" id="PF02348">
    <property type="entry name" value="CTP_transf_3"/>
    <property type="match status" value="1"/>
</dbReference>
<dbReference type="InterPro" id="IPR003329">
    <property type="entry name" value="Cytidylyl_trans"/>
</dbReference>
<reference evidence="1 2" key="1">
    <citation type="submission" date="2018-10" db="EMBL/GenBank/DDBJ databases">
        <title>Genomic Encyclopedia of Archaeal and Bacterial Type Strains, Phase II (KMG-II): from individual species to whole genera.</title>
        <authorList>
            <person name="Goeker M."/>
        </authorList>
    </citation>
    <scope>NUCLEOTIDE SEQUENCE [LARGE SCALE GENOMIC DNA]</scope>
    <source>
        <strain evidence="1 2">DSM 25217</strain>
    </source>
</reference>
<evidence type="ECO:0000313" key="2">
    <source>
        <dbReference type="Proteomes" id="UP000271227"/>
    </source>
</evidence>
<gene>
    <name evidence="1" type="ORF">BXY39_1609</name>
</gene>
<dbReference type="EMBL" id="REFR01000010">
    <property type="protein sequence ID" value="RMB08962.1"/>
    <property type="molecule type" value="Genomic_DNA"/>
</dbReference>
<dbReference type="SUPFAM" id="SSF53448">
    <property type="entry name" value="Nucleotide-diphospho-sugar transferases"/>
    <property type="match status" value="1"/>
</dbReference>
<dbReference type="PANTHER" id="PTHR42866">
    <property type="entry name" value="3-DEOXY-MANNO-OCTULOSONATE CYTIDYLYLTRANSFERASE"/>
    <property type="match status" value="1"/>
</dbReference>
<proteinExistence type="predicted"/>
<dbReference type="Proteomes" id="UP000271227">
    <property type="component" value="Unassembled WGS sequence"/>
</dbReference>
<accession>A0A3M0CI18</accession>
<dbReference type="GO" id="GO:0005829">
    <property type="term" value="C:cytosol"/>
    <property type="evidence" value="ECO:0007669"/>
    <property type="project" value="TreeGrafter"/>
</dbReference>
<sequence length="299" mass="33878">MTPGTSGTSGKTVCIIQARRRSTRLPDKVLEPIAGKTTISHVVERCARIKGVDEVVAALVDDPYERPLHDEARAAGATVIAGDADNVLSRFARVVRQTGAQTILRVTADCPLLDPFLCSDLLTVYRQHMADFAVLGAWPHGMDCEVTSGKLLLLAEARADQTYHREHVTPWIRECRDLNKVYLQPHPYIDLRNPFRWVLDYPEDLTLLKAMAAALGTDMGTVDWLSLLNLMRVNPDLMDMNRAQSDHWRSVNKTLVRSIDETKRFAYEEVERPYHTCFWTDMHPEGKKRLLDLIAKMDL</sequence>
<dbReference type="Gene3D" id="3.90.550.10">
    <property type="entry name" value="Spore Coat Polysaccharide Biosynthesis Protein SpsA, Chain A"/>
    <property type="match status" value="1"/>
</dbReference>
<dbReference type="PANTHER" id="PTHR42866:SF1">
    <property type="entry name" value="SPORE COAT POLYSACCHARIDE BIOSYNTHESIS PROTEIN SPSF"/>
    <property type="match status" value="1"/>
</dbReference>
<dbReference type="InParanoid" id="A0A3M0CI18"/>
<name>A0A3M0CI18_9PROT</name>
<keyword evidence="2" id="KW-1185">Reference proteome</keyword>
<dbReference type="InterPro" id="IPR029044">
    <property type="entry name" value="Nucleotide-diphossugar_trans"/>
</dbReference>
<dbReference type="AlphaFoldDB" id="A0A3M0CI18"/>
<protein>
    <submittedName>
        <fullName evidence="1">Spore coat polysaccharide biosynthesis protein SpsF</fullName>
    </submittedName>
</protein>
<dbReference type="OrthoDB" id="9801052at2"/>
<evidence type="ECO:0000313" key="1">
    <source>
        <dbReference type="EMBL" id="RMB08962.1"/>
    </source>
</evidence>
<dbReference type="RefSeq" id="WP_121938276.1">
    <property type="nucleotide sequence ID" value="NZ_REFR01000010.1"/>
</dbReference>
<organism evidence="1 2">
    <name type="scientific">Eilatimonas milleporae</name>
    <dbReference type="NCBI Taxonomy" id="911205"/>
    <lineage>
        <taxon>Bacteria</taxon>
        <taxon>Pseudomonadati</taxon>
        <taxon>Pseudomonadota</taxon>
        <taxon>Alphaproteobacteria</taxon>
        <taxon>Kordiimonadales</taxon>
        <taxon>Kordiimonadaceae</taxon>
        <taxon>Eilatimonas</taxon>
    </lineage>
</organism>
<comment type="caution">
    <text evidence="1">The sequence shown here is derived from an EMBL/GenBank/DDBJ whole genome shotgun (WGS) entry which is preliminary data.</text>
</comment>